<dbReference type="InterPro" id="IPR054767">
    <property type="entry name" value="Cas10-Cmr2_palm2"/>
</dbReference>
<proteinExistence type="predicted"/>
<dbReference type="GO" id="GO:0051607">
    <property type="term" value="P:defense response to virus"/>
    <property type="evidence" value="ECO:0007669"/>
    <property type="project" value="UniProtKB-KW"/>
</dbReference>
<dbReference type="PROSITE" id="PS50887">
    <property type="entry name" value="GGDEF"/>
    <property type="match status" value="1"/>
</dbReference>
<feature type="domain" description="GGDEF" evidence="3">
    <location>
        <begin position="348"/>
        <end position="486"/>
    </location>
</feature>
<evidence type="ECO:0000313" key="5">
    <source>
        <dbReference type="Proteomes" id="UP000198577"/>
    </source>
</evidence>
<evidence type="ECO:0000256" key="2">
    <source>
        <dbReference type="ARBA" id="ARBA00023118"/>
    </source>
</evidence>
<dbReference type="PANTHER" id="PTHR36528">
    <property type="entry name" value="CRISPR SYSTEM SINGLE-STRAND-SPECIFIC DEOXYRIBONUCLEASE CAS10/CSM1 (SUBTYPE III-A)"/>
    <property type="match status" value="1"/>
</dbReference>
<dbReference type="Gene3D" id="3.30.70.270">
    <property type="match status" value="1"/>
</dbReference>
<keyword evidence="5" id="KW-1185">Reference proteome</keyword>
<dbReference type="STRING" id="937334.SAMN05444406_103138"/>
<keyword evidence="1" id="KW-0547">Nucleotide-binding</keyword>
<dbReference type="Proteomes" id="UP000198577">
    <property type="component" value="Unassembled WGS sequence"/>
</dbReference>
<dbReference type="InterPro" id="IPR043128">
    <property type="entry name" value="Rev_trsase/Diguanyl_cyclase"/>
</dbReference>
<dbReference type="EMBL" id="FOXR01000003">
    <property type="protein sequence ID" value="SFP76817.1"/>
    <property type="molecule type" value="Genomic_DNA"/>
</dbReference>
<dbReference type="Pfam" id="PF22335">
    <property type="entry name" value="Cas10-Cmr2_palm2"/>
    <property type="match status" value="1"/>
</dbReference>
<evidence type="ECO:0000259" key="3">
    <source>
        <dbReference type="PROSITE" id="PS50887"/>
    </source>
</evidence>
<dbReference type="InterPro" id="IPR000160">
    <property type="entry name" value="GGDEF_dom"/>
</dbReference>
<gene>
    <name evidence="4" type="ORF">SAMN05444406_103138</name>
</gene>
<sequence length="613" mass="70589">MLMRSQDMIRLLNPNPISFSQFEKVKKGIIEKIERGDQDIVPLLEDYWDVPYYFTKEQENSFMPSIRDAARLYVLINYLLYGQPGSSFDRKRYYEQFFTDEMDEVKQCICDIAFQKPVMLKSDVEVDVVLGSIYKIKRYFLENNRIKDIRGASAIIKYMNEDVTMEFLSRNYIEECAVYCGGGNVLVLVPKGHGEVICKQLESRYAEISLTAKTAFEYISCTLNELFRNYNRKMNQLNHLLEERKKIKVYPINPDNELKFIQIGDKKIDFSRVERIEGQREVCKLCAVRDAKYKLFTPEGEVFVCPSCMRKSLTGNYKAIFYEEYQQFTGAYPNMEVSSISDLQDKNGRVAVIYADGNNMGNVVMNIQSPFEHMYFSRKVDYITKKCVYDAIRSIMGDDARFEAIALGGDDVFIIVPGDVSLEIANEIVKGFDESFDHIITMSAGICIAKHTTPIQNMFKVAQHKLKSAKNLARNIGANQGTVDIEVIQSNINIDLSKPTLNLFPADSTQLSKFINIIKRMKNSKVKRSQLYKLRHASRTLNPYEFQLFYAYQITRLSQQYSSLVAELFDVRPEKFSGLIENTDREADKPFKSPWEDIVVLWDCIRGGGSSAS</sequence>
<accession>A0A1I5T2E3</accession>
<dbReference type="GO" id="GO:0000166">
    <property type="term" value="F:nucleotide binding"/>
    <property type="evidence" value="ECO:0007669"/>
    <property type="project" value="UniProtKB-KW"/>
</dbReference>
<keyword evidence="2" id="KW-0051">Antiviral defense</keyword>
<evidence type="ECO:0000313" key="4">
    <source>
        <dbReference type="EMBL" id="SFP76817.1"/>
    </source>
</evidence>
<protein>
    <recommendedName>
        <fullName evidence="3">GGDEF domain-containing protein</fullName>
    </recommendedName>
</protein>
<dbReference type="AlphaFoldDB" id="A0A1I5T2E3"/>
<dbReference type="PANTHER" id="PTHR36528:SF1">
    <property type="entry name" value="CRISPR SYSTEM SINGLE-STRAND-SPECIFIC DEOXYRIBONUCLEASE CAS10_CSM1 (SUBTYPE III-A)"/>
    <property type="match status" value="1"/>
</dbReference>
<evidence type="ECO:0000256" key="1">
    <source>
        <dbReference type="ARBA" id="ARBA00022741"/>
    </source>
</evidence>
<organism evidence="4 5">
    <name type="scientific">Caldicoprobacter faecalis</name>
    <dbReference type="NCBI Taxonomy" id="937334"/>
    <lineage>
        <taxon>Bacteria</taxon>
        <taxon>Bacillati</taxon>
        <taxon>Bacillota</taxon>
        <taxon>Clostridia</taxon>
        <taxon>Caldicoprobacterales</taxon>
        <taxon>Caldicoprobacteraceae</taxon>
        <taxon>Caldicoprobacter</taxon>
    </lineage>
</organism>
<name>A0A1I5T2E3_9FIRM</name>
<reference evidence="4 5" key="1">
    <citation type="submission" date="2016-10" db="EMBL/GenBank/DDBJ databases">
        <authorList>
            <person name="de Groot N.N."/>
        </authorList>
    </citation>
    <scope>NUCLEOTIDE SEQUENCE [LARGE SCALE GENOMIC DNA]</scope>
    <source>
        <strain evidence="4 5">DSM 20678</strain>
    </source>
</reference>
<dbReference type="InterPro" id="IPR052117">
    <property type="entry name" value="Cas10/Csm1_subtype-III-A"/>
</dbReference>